<keyword evidence="1" id="KW-0472">Membrane</keyword>
<feature type="transmembrane region" description="Helical" evidence="1">
    <location>
        <begin position="30"/>
        <end position="57"/>
    </location>
</feature>
<protein>
    <submittedName>
        <fullName evidence="2">Uncharacterized protein</fullName>
    </submittedName>
</protein>
<keyword evidence="1" id="KW-0812">Transmembrane</keyword>
<dbReference type="Proteomes" id="UP000245390">
    <property type="component" value="Unassembled WGS sequence"/>
</dbReference>
<proteinExistence type="predicted"/>
<dbReference type="EMBL" id="QGGV01000001">
    <property type="protein sequence ID" value="PWK58513.1"/>
    <property type="molecule type" value="Genomic_DNA"/>
</dbReference>
<comment type="caution">
    <text evidence="2">The sequence shown here is derived from an EMBL/GenBank/DDBJ whole genome shotgun (WGS) entry which is preliminary data.</text>
</comment>
<feature type="transmembrane region" description="Helical" evidence="1">
    <location>
        <begin position="63"/>
        <end position="80"/>
    </location>
</feature>
<keyword evidence="1" id="KW-1133">Transmembrane helix</keyword>
<name>A0A316GD73_9RHOB</name>
<evidence type="ECO:0000313" key="3">
    <source>
        <dbReference type="Proteomes" id="UP000245390"/>
    </source>
</evidence>
<accession>A0A316GD73</accession>
<sequence length="206" mass="23043">MRASKDLISLETEWGISVSEAMPRKGPADYALYFVSIVFLIFASLVMLPPLVALILLPRSDGLFLELSVVAALFAAGFFLRHLSRRGPKNALQIDRASGEVRLGSVDTKGVFVRHRVCPLTAIERIEVDSDSRELRLVMNGQTANIRLATRNTEMLERVADEIWVAREKARALPIRSRLQSKLFGIEASARELSKRVKSRVRSRAV</sequence>
<dbReference type="RefSeq" id="WP_126918481.1">
    <property type="nucleotide sequence ID" value="NZ_CP034588.1"/>
</dbReference>
<keyword evidence="3" id="KW-1185">Reference proteome</keyword>
<dbReference type="AlphaFoldDB" id="A0A316GD73"/>
<evidence type="ECO:0000256" key="1">
    <source>
        <dbReference type="SAM" id="Phobius"/>
    </source>
</evidence>
<dbReference type="KEGG" id="salo:EF888_03085"/>
<reference evidence="2 3" key="1">
    <citation type="submission" date="2018-05" db="EMBL/GenBank/DDBJ databases">
        <title>Genomic Encyclopedia of Type Strains, Phase IV (KMG-IV): sequencing the most valuable type-strain genomes for metagenomic binning, comparative biology and taxonomic classification.</title>
        <authorList>
            <person name="Goeker M."/>
        </authorList>
    </citation>
    <scope>NUCLEOTIDE SEQUENCE [LARGE SCALE GENOMIC DNA]</scope>
    <source>
        <strain evidence="2 3">DSM 103371</strain>
    </source>
</reference>
<organism evidence="2 3">
    <name type="scientific">Silicimonas algicola</name>
    <dbReference type="NCBI Taxonomy" id="1826607"/>
    <lineage>
        <taxon>Bacteria</taxon>
        <taxon>Pseudomonadati</taxon>
        <taxon>Pseudomonadota</taxon>
        <taxon>Alphaproteobacteria</taxon>
        <taxon>Rhodobacterales</taxon>
        <taxon>Paracoccaceae</taxon>
    </lineage>
</organism>
<gene>
    <name evidence="2" type="ORF">C8D95_101327</name>
</gene>
<evidence type="ECO:0000313" key="2">
    <source>
        <dbReference type="EMBL" id="PWK58513.1"/>
    </source>
</evidence>